<dbReference type="SUPFAM" id="SSF51905">
    <property type="entry name" value="FAD/NAD(P)-binding domain"/>
    <property type="match status" value="1"/>
</dbReference>
<dbReference type="GO" id="GO:0004729">
    <property type="term" value="F:oxygen-dependent protoporphyrinogen oxidase activity"/>
    <property type="evidence" value="ECO:0007669"/>
    <property type="project" value="InterPro"/>
</dbReference>
<evidence type="ECO:0000256" key="1">
    <source>
        <dbReference type="ARBA" id="ARBA00001974"/>
    </source>
</evidence>
<evidence type="ECO:0000256" key="4">
    <source>
        <dbReference type="ARBA" id="ARBA00023002"/>
    </source>
</evidence>
<dbReference type="GO" id="GO:0006783">
    <property type="term" value="P:heme biosynthetic process"/>
    <property type="evidence" value="ECO:0007669"/>
    <property type="project" value="UniProtKB-KW"/>
</dbReference>
<dbReference type="InterPro" id="IPR050464">
    <property type="entry name" value="Zeta_carotene_desat/Oxidored"/>
</dbReference>
<dbReference type="InterPro" id="IPR036188">
    <property type="entry name" value="FAD/NAD-bd_sf"/>
</dbReference>
<gene>
    <name evidence="8" type="ORF">AKJ09_10210</name>
</gene>
<keyword evidence="5" id="KW-0350">Heme biosynthesis</keyword>
<evidence type="ECO:0000313" key="8">
    <source>
        <dbReference type="EMBL" id="AKV03547.1"/>
    </source>
</evidence>
<accession>A0A0K1QD08</accession>
<feature type="domain" description="Amine oxidase" evidence="7">
    <location>
        <begin position="11"/>
        <end position="466"/>
    </location>
</feature>
<evidence type="ECO:0000256" key="6">
    <source>
        <dbReference type="ARBA" id="ARBA00023444"/>
    </source>
</evidence>
<dbReference type="SUPFAM" id="SSF54373">
    <property type="entry name" value="FAD-linked reductases, C-terminal domain"/>
    <property type="match status" value="1"/>
</dbReference>
<dbReference type="KEGG" id="llu:AKJ09_10210"/>
<dbReference type="Gene3D" id="1.10.3110.10">
    <property type="entry name" value="protoporphyrinogen ix oxidase, domain 3"/>
    <property type="match status" value="1"/>
</dbReference>
<dbReference type="NCBIfam" id="TIGR00562">
    <property type="entry name" value="proto_IX_ox"/>
    <property type="match status" value="1"/>
</dbReference>
<name>A0A0K1QD08_9BACT</name>
<comment type="pathway">
    <text evidence="6">Porphyrin-containing compound metabolism.</text>
</comment>
<dbReference type="Gene3D" id="3.90.660.20">
    <property type="entry name" value="Protoporphyrinogen oxidase, mitochondrial, domain 2"/>
    <property type="match status" value="1"/>
</dbReference>
<dbReference type="AlphaFoldDB" id="A0A0K1QD08"/>
<dbReference type="InterPro" id="IPR004572">
    <property type="entry name" value="Protoporphyrinogen_oxidase"/>
</dbReference>
<dbReference type="EMBL" id="CP012333">
    <property type="protein sequence ID" value="AKV03547.1"/>
    <property type="molecule type" value="Genomic_DNA"/>
</dbReference>
<evidence type="ECO:0000256" key="3">
    <source>
        <dbReference type="ARBA" id="ARBA00022827"/>
    </source>
</evidence>
<evidence type="ECO:0000259" key="7">
    <source>
        <dbReference type="Pfam" id="PF01593"/>
    </source>
</evidence>
<dbReference type="RefSeq" id="WP_146654300.1">
    <property type="nucleotide sequence ID" value="NZ_CP012333.1"/>
</dbReference>
<dbReference type="Pfam" id="PF01593">
    <property type="entry name" value="Amino_oxidase"/>
    <property type="match status" value="1"/>
</dbReference>
<dbReference type="Proteomes" id="UP000064967">
    <property type="component" value="Chromosome"/>
</dbReference>
<keyword evidence="3" id="KW-0274">FAD</keyword>
<keyword evidence="9" id="KW-1185">Reference proteome</keyword>
<dbReference type="Gene3D" id="3.50.50.60">
    <property type="entry name" value="FAD/NAD(P)-binding domain"/>
    <property type="match status" value="1"/>
</dbReference>
<dbReference type="OrthoDB" id="20837at2"/>
<keyword evidence="4" id="KW-0560">Oxidoreductase</keyword>
<dbReference type="STRING" id="1391654.AKJ09_10210"/>
<dbReference type="PANTHER" id="PTHR42923:SF3">
    <property type="entry name" value="PROTOPORPHYRINOGEN OXIDASE"/>
    <property type="match status" value="1"/>
</dbReference>
<evidence type="ECO:0000256" key="2">
    <source>
        <dbReference type="ARBA" id="ARBA00022630"/>
    </source>
</evidence>
<comment type="cofactor">
    <cofactor evidence="1">
        <name>FAD</name>
        <dbReference type="ChEBI" id="CHEBI:57692"/>
    </cofactor>
</comment>
<organism evidence="8 9">
    <name type="scientific">Labilithrix luteola</name>
    <dbReference type="NCBI Taxonomy" id="1391654"/>
    <lineage>
        <taxon>Bacteria</taxon>
        <taxon>Pseudomonadati</taxon>
        <taxon>Myxococcota</taxon>
        <taxon>Polyangia</taxon>
        <taxon>Polyangiales</taxon>
        <taxon>Labilitrichaceae</taxon>
        <taxon>Labilithrix</taxon>
    </lineage>
</organism>
<sequence>MKRVVIVGGGITGLAAAHALEHAGLDCDIRLIEGEARLGGNIRTVNHNGFTIDAGPDSWVAAKPHATRLAREVGLGDELIGTRPDTRKVYIVWKKQLHPMPEGLILGIPTEIRPFAATDLLSLDAKLRAGLEPFIPKRDWSGDADESIASFVSRRLGPEICERIAGPLLGGIFAGDPDALSVRACVPQLVEAEAKHGSLILAMRELRAKRKKAAGAGGGEASAFLSLTRGLGDLVLNLAYKLRRTDITKSTAVRRVSRLAPGDERGRWAVELQGETVFADDVVLTVPAHAASRMLADVDTSLSSLLGTVEYVSTATVFLAYKRQDIRHPLDSVGFLIPRAEGRPILAGTFVSSKWDHRAPAGHALIRVFIGGAGGERYLSDDDDHLVTVAREQLLDLLGIDMPPVFTKTFRFRKASPQPHVGHLVKMDRIFTKVRELPGLHVGGNGYVGSGIPDAIRQGEEIAARIVG</sequence>
<proteinExistence type="predicted"/>
<dbReference type="InterPro" id="IPR002937">
    <property type="entry name" value="Amino_oxidase"/>
</dbReference>
<dbReference type="PANTHER" id="PTHR42923">
    <property type="entry name" value="PROTOPORPHYRINOGEN OXIDASE"/>
    <property type="match status" value="1"/>
</dbReference>
<keyword evidence="2" id="KW-0285">Flavoprotein</keyword>
<reference evidence="8 9" key="1">
    <citation type="submission" date="2015-08" db="EMBL/GenBank/DDBJ databases">
        <authorList>
            <person name="Babu N.S."/>
            <person name="Beckwith C.J."/>
            <person name="Beseler K.G."/>
            <person name="Brison A."/>
            <person name="Carone J.V."/>
            <person name="Caskin T.P."/>
            <person name="Diamond M."/>
            <person name="Durham M.E."/>
            <person name="Foxe J.M."/>
            <person name="Go M."/>
            <person name="Henderson B.A."/>
            <person name="Jones I.B."/>
            <person name="McGettigan J.A."/>
            <person name="Micheletti S.J."/>
            <person name="Nasrallah M.E."/>
            <person name="Ortiz D."/>
            <person name="Piller C.R."/>
            <person name="Privatt S.R."/>
            <person name="Schneider S.L."/>
            <person name="Sharp S."/>
            <person name="Smith T.C."/>
            <person name="Stanton J.D."/>
            <person name="Ullery H.E."/>
            <person name="Wilson R.J."/>
            <person name="Serrano M.G."/>
            <person name="Buck G."/>
            <person name="Lee V."/>
            <person name="Wang Y."/>
            <person name="Carvalho R."/>
            <person name="Voegtly L."/>
            <person name="Shi R."/>
            <person name="Duckworth R."/>
            <person name="Johnson A."/>
            <person name="Loviza R."/>
            <person name="Walstead R."/>
            <person name="Shah Z."/>
            <person name="Kiflezghi M."/>
            <person name="Wade K."/>
            <person name="Ball S.L."/>
            <person name="Bradley K.W."/>
            <person name="Asai D.J."/>
            <person name="Bowman C.A."/>
            <person name="Russell D.A."/>
            <person name="Pope W.H."/>
            <person name="Jacobs-Sera D."/>
            <person name="Hendrix R.W."/>
            <person name="Hatfull G.F."/>
        </authorList>
    </citation>
    <scope>NUCLEOTIDE SEQUENCE [LARGE SCALE GENOMIC DNA]</scope>
    <source>
        <strain evidence="8 9">DSM 27648</strain>
    </source>
</reference>
<protein>
    <submittedName>
        <fullName evidence="8">Protoporphyrinogen IX oxidase, aerobic, HemY</fullName>
    </submittedName>
</protein>
<evidence type="ECO:0000256" key="5">
    <source>
        <dbReference type="ARBA" id="ARBA00023133"/>
    </source>
</evidence>
<evidence type="ECO:0000313" key="9">
    <source>
        <dbReference type="Proteomes" id="UP000064967"/>
    </source>
</evidence>